<name>A0ABP0P2C4_9DINO</name>
<accession>A0ABP0P2C4</accession>
<proteinExistence type="predicted"/>
<keyword evidence="3" id="KW-1185">Reference proteome</keyword>
<dbReference type="EMBL" id="CAXAMM010032379">
    <property type="protein sequence ID" value="CAK9069622.1"/>
    <property type="molecule type" value="Genomic_DNA"/>
</dbReference>
<evidence type="ECO:0000313" key="3">
    <source>
        <dbReference type="Proteomes" id="UP001642464"/>
    </source>
</evidence>
<evidence type="ECO:0000256" key="1">
    <source>
        <dbReference type="SAM" id="Coils"/>
    </source>
</evidence>
<gene>
    <name evidence="2" type="ORF">SCF082_LOCUS34825</name>
</gene>
<sequence length="221" mass="24705">DCFAFVDVEPAECAAACVRTYNKCKWKKSVLKVERVRRGPFSLDLLKTPKGWEGPKHLVFQRKVEERQRQQLEDEGQASPTPAHVKLCIRKRRGRRGTVSIKAKKPKLFDEEEDGEDSDSSLVVDYGEIQAPQSSKSDEASLLALKADVSRKKAKIDEAAQKVRERESKRTAAALEEIEQTPEFLENEGKNAMGLLSQILEVPTGAPSKEELAEIAKLEAS</sequence>
<dbReference type="Proteomes" id="UP001642464">
    <property type="component" value="Unassembled WGS sequence"/>
</dbReference>
<evidence type="ECO:0008006" key="4">
    <source>
        <dbReference type="Google" id="ProtNLM"/>
    </source>
</evidence>
<feature type="non-terminal residue" evidence="2">
    <location>
        <position position="1"/>
    </location>
</feature>
<reference evidence="2 3" key="1">
    <citation type="submission" date="2024-02" db="EMBL/GenBank/DDBJ databases">
        <authorList>
            <person name="Chen Y."/>
            <person name="Shah S."/>
            <person name="Dougan E. K."/>
            <person name="Thang M."/>
            <person name="Chan C."/>
        </authorList>
    </citation>
    <scope>NUCLEOTIDE SEQUENCE [LARGE SCALE GENOMIC DNA]</scope>
</reference>
<keyword evidence="1" id="KW-0175">Coiled coil</keyword>
<protein>
    <recommendedName>
        <fullName evidence="4">RRM domain-containing protein</fullName>
    </recommendedName>
</protein>
<comment type="caution">
    <text evidence="2">The sequence shown here is derived from an EMBL/GenBank/DDBJ whole genome shotgun (WGS) entry which is preliminary data.</text>
</comment>
<feature type="coiled-coil region" evidence="1">
    <location>
        <begin position="142"/>
        <end position="169"/>
    </location>
</feature>
<evidence type="ECO:0000313" key="2">
    <source>
        <dbReference type="EMBL" id="CAK9069622.1"/>
    </source>
</evidence>
<feature type="non-terminal residue" evidence="2">
    <location>
        <position position="221"/>
    </location>
</feature>
<organism evidence="2 3">
    <name type="scientific">Durusdinium trenchii</name>
    <dbReference type="NCBI Taxonomy" id="1381693"/>
    <lineage>
        <taxon>Eukaryota</taxon>
        <taxon>Sar</taxon>
        <taxon>Alveolata</taxon>
        <taxon>Dinophyceae</taxon>
        <taxon>Suessiales</taxon>
        <taxon>Symbiodiniaceae</taxon>
        <taxon>Durusdinium</taxon>
    </lineage>
</organism>